<dbReference type="WBParaSite" id="PS1159_v2.g8361.t1">
    <property type="protein sequence ID" value="PS1159_v2.g8361.t1"/>
    <property type="gene ID" value="PS1159_v2.g8361"/>
</dbReference>
<organism evidence="1 2">
    <name type="scientific">Panagrolaimus sp. PS1159</name>
    <dbReference type="NCBI Taxonomy" id="55785"/>
    <lineage>
        <taxon>Eukaryota</taxon>
        <taxon>Metazoa</taxon>
        <taxon>Ecdysozoa</taxon>
        <taxon>Nematoda</taxon>
        <taxon>Chromadorea</taxon>
        <taxon>Rhabditida</taxon>
        <taxon>Tylenchina</taxon>
        <taxon>Panagrolaimomorpha</taxon>
        <taxon>Panagrolaimoidea</taxon>
        <taxon>Panagrolaimidae</taxon>
        <taxon>Panagrolaimus</taxon>
    </lineage>
</organism>
<sequence>MPDSVIFYVAKNPKTAELYFKMVKTCKYFFVKQPIQNFSKFACCSNVPFEDIVAIAVKACQIYVTEPIITPQTIKELTKLLNFTKLRLLDLYNLSEVFNIDECYCYMKKNLHTKLFLDFDNQISDAFKN</sequence>
<proteinExistence type="predicted"/>
<name>A0AC35GSV6_9BILA</name>
<accession>A0AC35GSV6</accession>
<evidence type="ECO:0000313" key="2">
    <source>
        <dbReference type="WBParaSite" id="PS1159_v2.g8361.t1"/>
    </source>
</evidence>
<dbReference type="Proteomes" id="UP000887580">
    <property type="component" value="Unplaced"/>
</dbReference>
<protein>
    <submittedName>
        <fullName evidence="2">Uncharacterized protein</fullName>
    </submittedName>
</protein>
<evidence type="ECO:0000313" key="1">
    <source>
        <dbReference type="Proteomes" id="UP000887580"/>
    </source>
</evidence>
<reference evidence="2" key="1">
    <citation type="submission" date="2022-11" db="UniProtKB">
        <authorList>
            <consortium name="WormBaseParasite"/>
        </authorList>
    </citation>
    <scope>IDENTIFICATION</scope>
</reference>